<dbReference type="EMBL" id="AOLN01000001">
    <property type="protein sequence ID" value="ELZ98889.1"/>
    <property type="molecule type" value="Genomic_DNA"/>
</dbReference>
<dbReference type="CDD" id="cd02440">
    <property type="entry name" value="AdoMet_MTases"/>
    <property type="match status" value="1"/>
</dbReference>
<keyword evidence="5" id="KW-0830">Ubiquinone</keyword>
<dbReference type="PANTHER" id="PTHR43591:SF110">
    <property type="entry name" value="RHODANESE DOMAIN-CONTAINING PROTEIN"/>
    <property type="match status" value="1"/>
</dbReference>
<dbReference type="STRING" id="662479.C440_00995"/>
<evidence type="ECO:0000256" key="2">
    <source>
        <dbReference type="ARBA" id="ARBA00022679"/>
    </source>
</evidence>
<dbReference type="PATRIC" id="fig|662479.7.peg.204"/>
<name>M0ITT2_9EURY</name>
<evidence type="ECO:0000313" key="5">
    <source>
        <dbReference type="EMBL" id="ELZ98889.1"/>
    </source>
</evidence>
<dbReference type="GO" id="GO:0008757">
    <property type="term" value="F:S-adenosylmethionine-dependent methyltransferase activity"/>
    <property type="evidence" value="ECO:0007669"/>
    <property type="project" value="InterPro"/>
</dbReference>
<evidence type="ECO:0000313" key="6">
    <source>
        <dbReference type="Proteomes" id="UP000011550"/>
    </source>
</evidence>
<dbReference type="PROSITE" id="PS01184">
    <property type="entry name" value="UBIE_2"/>
    <property type="match status" value="1"/>
</dbReference>
<protein>
    <submittedName>
        <fullName evidence="5">Methylase involved in ubiquinone/menaquinone biosynthesis</fullName>
    </submittedName>
</protein>
<sequence>MVHARFFRNRWDLPDSERSENMGFHTFDVDAAAKLDDPARYRFVSREELLSHLHPSSESTVADLGSGTGFFTDDVAPHVGTLYAVDVQAEMHDFYRENGAPENVEFVTADVASLPFDDDDLDAAFSTMTYHEFATDESLAELARVVRPGGTVVVVDWSTAGDGNAGPPIDHRFGLGDAADAFESVGFTVTHGETRHETFVCVARR</sequence>
<dbReference type="Gene3D" id="3.40.50.150">
    <property type="entry name" value="Vaccinia Virus protein VP39"/>
    <property type="match status" value="1"/>
</dbReference>
<proteinExistence type="predicted"/>
<keyword evidence="1 5" id="KW-0489">Methyltransferase</keyword>
<dbReference type="PANTHER" id="PTHR43591">
    <property type="entry name" value="METHYLTRANSFERASE"/>
    <property type="match status" value="1"/>
</dbReference>
<feature type="domain" description="Methyltransferase type 11" evidence="4">
    <location>
        <begin position="63"/>
        <end position="154"/>
    </location>
</feature>
<dbReference type="InterPro" id="IPR013216">
    <property type="entry name" value="Methyltransf_11"/>
</dbReference>
<dbReference type="AlphaFoldDB" id="M0ITT2"/>
<dbReference type="Pfam" id="PF08241">
    <property type="entry name" value="Methyltransf_11"/>
    <property type="match status" value="1"/>
</dbReference>
<dbReference type="GO" id="GO:0032259">
    <property type="term" value="P:methylation"/>
    <property type="evidence" value="ECO:0007669"/>
    <property type="project" value="UniProtKB-KW"/>
</dbReference>
<dbReference type="Proteomes" id="UP000011550">
    <property type="component" value="Unassembled WGS sequence"/>
</dbReference>
<dbReference type="SUPFAM" id="SSF53335">
    <property type="entry name" value="S-adenosyl-L-methionine-dependent methyltransferases"/>
    <property type="match status" value="1"/>
</dbReference>
<gene>
    <name evidence="5" type="ORF">C440_00995</name>
</gene>
<comment type="caution">
    <text evidence="5">The sequence shown here is derived from an EMBL/GenBank/DDBJ whole genome shotgun (WGS) entry which is preliminary data.</text>
</comment>
<dbReference type="InterPro" id="IPR023576">
    <property type="entry name" value="UbiE/COQ5_MeTrFase_CS"/>
</dbReference>
<evidence type="ECO:0000256" key="1">
    <source>
        <dbReference type="ARBA" id="ARBA00022603"/>
    </source>
</evidence>
<accession>M0ITT2</accession>
<keyword evidence="2" id="KW-0808">Transferase</keyword>
<evidence type="ECO:0000256" key="3">
    <source>
        <dbReference type="ARBA" id="ARBA00022691"/>
    </source>
</evidence>
<keyword evidence="6" id="KW-1185">Reference proteome</keyword>
<keyword evidence="3" id="KW-0949">S-adenosyl-L-methionine</keyword>
<reference evidence="5 6" key="1">
    <citation type="journal article" date="2014" name="PLoS Genet.">
        <title>Phylogenetically driven sequencing of extremely halophilic archaea reveals strategies for static and dynamic osmo-response.</title>
        <authorList>
            <person name="Becker E.A."/>
            <person name="Seitzer P.M."/>
            <person name="Tritt A."/>
            <person name="Larsen D."/>
            <person name="Krusor M."/>
            <person name="Yao A.I."/>
            <person name="Wu D."/>
            <person name="Madern D."/>
            <person name="Eisen J.A."/>
            <person name="Darling A.E."/>
            <person name="Facciotti M.T."/>
        </authorList>
    </citation>
    <scope>NUCLEOTIDE SEQUENCE [LARGE SCALE GENOMIC DNA]</scope>
    <source>
        <strain evidence="5 6">ATCC BAA-1512</strain>
    </source>
</reference>
<organism evidence="5 6">
    <name type="scientific">Haloferax mucosum ATCC BAA-1512</name>
    <dbReference type="NCBI Taxonomy" id="662479"/>
    <lineage>
        <taxon>Archaea</taxon>
        <taxon>Methanobacteriati</taxon>
        <taxon>Methanobacteriota</taxon>
        <taxon>Stenosarchaea group</taxon>
        <taxon>Halobacteria</taxon>
        <taxon>Halobacteriales</taxon>
        <taxon>Haloferacaceae</taxon>
        <taxon>Haloferax</taxon>
    </lineage>
</organism>
<evidence type="ECO:0000259" key="4">
    <source>
        <dbReference type="Pfam" id="PF08241"/>
    </source>
</evidence>
<dbReference type="InterPro" id="IPR029063">
    <property type="entry name" value="SAM-dependent_MTases_sf"/>
</dbReference>